<dbReference type="Pfam" id="PF11374">
    <property type="entry name" value="DUF3176"/>
    <property type="match status" value="1"/>
</dbReference>
<sequence>MSTRALLDPNDEEAHKQVDSAEDTDAASQLTLQNVPDSDSQFDSNAVAMWEYRYSSIAGFATYVQFCITVGCRECLRIAAWFWRKSWTAEMCSFVFAMSSLAGLVVILSVHEGRPIPEWPHLITINSVVSLFALCMRVGVGVVLAEGISQTKWHWFANPQLLHDMERFDLASRSAWGSARLLYFFSRKGTFYVTAIGALAMVMASLTGFFSQQVVQFRDCLQPNITMVPRVAKTNSYLRAGALAGFNVTPDSEPFLGMIAAINVAIFQPIDDYTNKITEKCTSGYCTFPGNNGTSFSTVAVGHTCEKITSQDSITTLSSSYRDFASIRDETGILIELQLGNDDIIATRTVPKKQGFPASLTTIYAIYRPLRWVRWGPQTVSSNSSNIELLKCSLFPSLNTYGVSITGSVVNETLVESRRLEPYQEKRMSGGNNYSFLTATTHTVRNGVRVDCKPSTKSDNWLSEYHKPTKLDNGTMQYDDEALFYPADCLWGFGDAAATGIRRYFSNIFDNQTLTLTELQETKYASIHLRQLWQNESMVLPRVEQVMGDISAAMTAVVRTEGVEGDIWHLKGTMLSNTTCVDIQWPWLTFPLVTIALTGIFLLSIVLENRNIASDRLWKSSVLATLFCEVEHGRMDETKTICKEAMIDMAKSTSVSVEGGKGTLKLMAR</sequence>
<feature type="transmembrane region" description="Helical" evidence="2">
    <location>
        <begin position="122"/>
        <end position="145"/>
    </location>
</feature>
<dbReference type="OrthoDB" id="5376804at2759"/>
<organism evidence="3 4">
    <name type="scientific">Didymella rabiei</name>
    <name type="common">Chickpea ascochyta blight fungus</name>
    <name type="synonym">Mycosphaerella rabiei</name>
    <dbReference type="NCBI Taxonomy" id="5454"/>
    <lineage>
        <taxon>Eukaryota</taxon>
        <taxon>Fungi</taxon>
        <taxon>Dikarya</taxon>
        <taxon>Ascomycota</taxon>
        <taxon>Pezizomycotina</taxon>
        <taxon>Dothideomycetes</taxon>
        <taxon>Pleosporomycetidae</taxon>
        <taxon>Pleosporales</taxon>
        <taxon>Pleosporineae</taxon>
        <taxon>Didymellaceae</taxon>
        <taxon>Ascochyta</taxon>
    </lineage>
</organism>
<feature type="transmembrane region" description="Helical" evidence="2">
    <location>
        <begin position="190"/>
        <end position="210"/>
    </location>
</feature>
<keyword evidence="2" id="KW-0812">Transmembrane</keyword>
<dbReference type="Proteomes" id="UP000076837">
    <property type="component" value="Unassembled WGS sequence"/>
</dbReference>
<protein>
    <submittedName>
        <fullName evidence="3">Uncharacterized protein</fullName>
    </submittedName>
</protein>
<dbReference type="InterPro" id="IPR021514">
    <property type="entry name" value="DUF3176"/>
</dbReference>
<feature type="transmembrane region" description="Helical" evidence="2">
    <location>
        <begin position="91"/>
        <end position="110"/>
    </location>
</feature>
<gene>
    <name evidence="3" type="ORF">ST47_g4524</name>
</gene>
<proteinExistence type="predicted"/>
<evidence type="ECO:0000313" key="4">
    <source>
        <dbReference type="Proteomes" id="UP000076837"/>
    </source>
</evidence>
<evidence type="ECO:0000313" key="3">
    <source>
        <dbReference type="EMBL" id="KZM24318.1"/>
    </source>
</evidence>
<dbReference type="PANTHER" id="PTHR35394">
    <property type="entry name" value="DUF3176 DOMAIN-CONTAINING PROTEIN"/>
    <property type="match status" value="1"/>
</dbReference>
<dbReference type="PANTHER" id="PTHR35394:SF6">
    <property type="entry name" value="DUF3176 DOMAIN-CONTAINING PROTEIN"/>
    <property type="match status" value="1"/>
</dbReference>
<name>A0A163FEW9_DIDRA</name>
<reference evidence="3 4" key="1">
    <citation type="journal article" date="2016" name="Sci. Rep.">
        <title>Draft genome sequencing and secretome analysis of fungal phytopathogen Ascochyta rabiei provides insight into the necrotrophic effector repertoire.</title>
        <authorList>
            <person name="Verma S."/>
            <person name="Gazara R.K."/>
            <person name="Nizam S."/>
            <person name="Parween S."/>
            <person name="Chattopadhyay D."/>
            <person name="Verma P.K."/>
        </authorList>
    </citation>
    <scope>NUCLEOTIDE SEQUENCE [LARGE SCALE GENOMIC DNA]</scope>
    <source>
        <strain evidence="3 4">ArDII</strain>
    </source>
</reference>
<evidence type="ECO:0000256" key="1">
    <source>
        <dbReference type="SAM" id="MobiDB-lite"/>
    </source>
</evidence>
<keyword evidence="2" id="KW-1133">Transmembrane helix</keyword>
<dbReference type="STRING" id="5454.A0A163FEW9"/>
<accession>A0A163FEW9</accession>
<keyword evidence="2" id="KW-0472">Membrane</keyword>
<comment type="caution">
    <text evidence="3">The sequence shown here is derived from an EMBL/GenBank/DDBJ whole genome shotgun (WGS) entry which is preliminary data.</text>
</comment>
<keyword evidence="4" id="KW-1185">Reference proteome</keyword>
<evidence type="ECO:0000256" key="2">
    <source>
        <dbReference type="SAM" id="Phobius"/>
    </source>
</evidence>
<dbReference type="AlphaFoldDB" id="A0A163FEW9"/>
<dbReference type="EMBL" id="JYNV01000165">
    <property type="protein sequence ID" value="KZM24318.1"/>
    <property type="molecule type" value="Genomic_DNA"/>
</dbReference>
<feature type="transmembrane region" description="Helical" evidence="2">
    <location>
        <begin position="585"/>
        <end position="607"/>
    </location>
</feature>
<feature type="region of interest" description="Disordered" evidence="1">
    <location>
        <begin position="1"/>
        <end position="22"/>
    </location>
</feature>